<dbReference type="RefSeq" id="WP_217838744.1">
    <property type="nucleotide sequence ID" value="NZ_CP077076.1"/>
</dbReference>
<dbReference type="PROSITE" id="PS51257">
    <property type="entry name" value="PROKAR_LIPOPROTEIN"/>
    <property type="match status" value="1"/>
</dbReference>
<reference evidence="1" key="1">
    <citation type="journal article" date="2021" name="Microorganisms">
        <title>The Ever-Expanding Pseudomonas Genus: Description of 43 New Species and Partition of the Pseudomonas putida Group.</title>
        <authorList>
            <person name="Girard L."/>
            <person name="Lood C."/>
            <person name="Hofte M."/>
            <person name="Vandamme P."/>
            <person name="Rokni-Zadeh H."/>
            <person name="van Noort V."/>
            <person name="Lavigne R."/>
            <person name="De Mot R."/>
        </authorList>
    </citation>
    <scope>NUCLEOTIDE SEQUENCE</scope>
    <source>
        <strain evidence="1">COW40</strain>
    </source>
</reference>
<gene>
    <name evidence="1" type="ORF">KSS94_14235</name>
</gene>
<accession>A0ABX8MZB1</accession>
<evidence type="ECO:0000313" key="2">
    <source>
        <dbReference type="Proteomes" id="UP001046350"/>
    </source>
</evidence>
<evidence type="ECO:0008006" key="3">
    <source>
        <dbReference type="Google" id="ProtNLM"/>
    </source>
</evidence>
<dbReference type="Proteomes" id="UP001046350">
    <property type="component" value="Chromosome"/>
</dbReference>
<dbReference type="EMBL" id="CP077076">
    <property type="protein sequence ID" value="QXH49120.1"/>
    <property type="molecule type" value="Genomic_DNA"/>
</dbReference>
<proteinExistence type="predicted"/>
<keyword evidence="2" id="KW-1185">Reference proteome</keyword>
<evidence type="ECO:0000313" key="1">
    <source>
        <dbReference type="EMBL" id="QXH49120.1"/>
    </source>
</evidence>
<organism evidence="1 2">
    <name type="scientific">Pseudomonas fakonensis</name>
    <dbReference type="NCBI Taxonomy" id="2842355"/>
    <lineage>
        <taxon>Bacteria</taxon>
        <taxon>Pseudomonadati</taxon>
        <taxon>Pseudomonadota</taxon>
        <taxon>Gammaproteobacteria</taxon>
        <taxon>Pseudomonadales</taxon>
        <taxon>Pseudomonadaceae</taxon>
        <taxon>Pseudomonas</taxon>
    </lineage>
</organism>
<name>A0ABX8MZB1_9PSED</name>
<protein>
    <recommendedName>
        <fullName evidence="3">Lipoprotein</fullName>
    </recommendedName>
</protein>
<sequence>MNKVSPSLGTLLLATLTGCSGFQTQPYVEPPTSAASAKVRIISNSDVFGDPMTGQCAPKVRHEMVSAGRFSSGKPLQNYPQYPVSPPKLGMPERTSAPLLSLTPTIRMAEGRYEEVVAEYRVPANVPFQFATFGAGAGTSLGRGVYCAADARVYTLEAGRDYEVTIGMGAIGQGDNVRPVCRFDVRKLVAFGEGQGRLTVPFPLVGVVAPERVCD</sequence>